<evidence type="ECO:0000313" key="4">
    <source>
        <dbReference type="Proteomes" id="UP001196565"/>
    </source>
</evidence>
<keyword evidence="1" id="KW-0479">Metal-binding</keyword>
<protein>
    <submittedName>
        <fullName evidence="3">VOC family protein</fullName>
    </submittedName>
</protein>
<evidence type="ECO:0000259" key="2">
    <source>
        <dbReference type="PROSITE" id="PS51819"/>
    </source>
</evidence>
<dbReference type="Pfam" id="PF00903">
    <property type="entry name" value="Glyoxalase"/>
    <property type="match status" value="1"/>
</dbReference>
<evidence type="ECO:0000256" key="1">
    <source>
        <dbReference type="ARBA" id="ARBA00022723"/>
    </source>
</evidence>
<dbReference type="Proteomes" id="UP001196565">
    <property type="component" value="Unassembled WGS sequence"/>
</dbReference>
<name>A0ABS7AHJ9_9PROT</name>
<gene>
    <name evidence="3" type="ORF">KPL78_25265</name>
</gene>
<accession>A0ABS7AHJ9</accession>
<dbReference type="InterPro" id="IPR029068">
    <property type="entry name" value="Glyas_Bleomycin-R_OHBP_Dase"/>
</dbReference>
<dbReference type="PROSITE" id="PS51819">
    <property type="entry name" value="VOC"/>
    <property type="match status" value="1"/>
</dbReference>
<reference evidence="3 4" key="1">
    <citation type="submission" date="2021-07" db="EMBL/GenBank/DDBJ databases">
        <authorList>
            <person name="So Y."/>
        </authorList>
    </citation>
    <scope>NUCLEOTIDE SEQUENCE [LARGE SCALE GENOMIC DNA]</scope>
    <source>
        <strain evidence="3 4">HJA6</strain>
    </source>
</reference>
<dbReference type="InterPro" id="IPR004360">
    <property type="entry name" value="Glyas_Fos-R_dOase_dom"/>
</dbReference>
<dbReference type="InterPro" id="IPR051785">
    <property type="entry name" value="MMCE/EMCE_epimerase"/>
</dbReference>
<sequence length="144" mass="16095">MVRHFDHLTIVVRDLASAKAFFSALGFEEAQAVVITGEPFASYMGVPEIEADHVTLVLHGATPRTEIQLLHYRHPAPLPDAAIRSLNKLGMNHICFAVDDVDAELAKLEALGFRRRNEIMDFHARKLVFIEGPEGVTVELAEWH</sequence>
<feature type="domain" description="VOC" evidence="2">
    <location>
        <begin position="4"/>
        <end position="143"/>
    </location>
</feature>
<evidence type="ECO:0000313" key="3">
    <source>
        <dbReference type="EMBL" id="MBW6401192.1"/>
    </source>
</evidence>
<dbReference type="SUPFAM" id="SSF54593">
    <property type="entry name" value="Glyoxalase/Bleomycin resistance protein/Dihydroxybiphenyl dioxygenase"/>
    <property type="match status" value="1"/>
</dbReference>
<dbReference type="Gene3D" id="3.10.180.10">
    <property type="entry name" value="2,3-Dihydroxybiphenyl 1,2-Dioxygenase, domain 1"/>
    <property type="match status" value="1"/>
</dbReference>
<proteinExistence type="predicted"/>
<dbReference type="PANTHER" id="PTHR43048:SF5">
    <property type="entry name" value="BLR5325 PROTEIN"/>
    <property type="match status" value="1"/>
</dbReference>
<organism evidence="3 4">
    <name type="scientific">Roseomonas alba</name>
    <dbReference type="NCBI Taxonomy" id="2846776"/>
    <lineage>
        <taxon>Bacteria</taxon>
        <taxon>Pseudomonadati</taxon>
        <taxon>Pseudomonadota</taxon>
        <taxon>Alphaproteobacteria</taxon>
        <taxon>Acetobacterales</taxon>
        <taxon>Roseomonadaceae</taxon>
        <taxon>Roseomonas</taxon>
    </lineage>
</organism>
<dbReference type="PANTHER" id="PTHR43048">
    <property type="entry name" value="METHYLMALONYL-COA EPIMERASE"/>
    <property type="match status" value="1"/>
</dbReference>
<dbReference type="InterPro" id="IPR037523">
    <property type="entry name" value="VOC_core"/>
</dbReference>
<dbReference type="RefSeq" id="WP_219765751.1">
    <property type="nucleotide sequence ID" value="NZ_JAHYBZ010000010.1"/>
</dbReference>
<dbReference type="EMBL" id="JAHYBZ010000010">
    <property type="protein sequence ID" value="MBW6401192.1"/>
    <property type="molecule type" value="Genomic_DNA"/>
</dbReference>
<comment type="caution">
    <text evidence="3">The sequence shown here is derived from an EMBL/GenBank/DDBJ whole genome shotgun (WGS) entry which is preliminary data.</text>
</comment>
<keyword evidence="4" id="KW-1185">Reference proteome</keyword>